<dbReference type="PANTHER" id="PTHR43183:SF1">
    <property type="entry name" value="HYPOTHETICAL DIHYDROXY-ACID DEHYDRATASE (EUROFUNG)-RELATED"/>
    <property type="match status" value="1"/>
</dbReference>
<reference evidence="10" key="1">
    <citation type="submission" date="2021-01" db="EMBL/GenBank/DDBJ databases">
        <title>Whole genome shotgun sequence of Rhizocola hellebori NBRC 109834.</title>
        <authorList>
            <person name="Komaki H."/>
            <person name="Tamura T."/>
        </authorList>
    </citation>
    <scope>NUCLEOTIDE SEQUENCE</scope>
    <source>
        <strain evidence="10">NBRC 109834</strain>
    </source>
</reference>
<feature type="domain" description="Dihydroxy-acid/6-phosphogluconate dehydratase N-terminal" evidence="8">
    <location>
        <begin position="36"/>
        <end position="344"/>
    </location>
</feature>
<keyword evidence="7" id="KW-0100">Branched-chain amino acid biosynthesis</keyword>
<dbReference type="RefSeq" id="WP_203910798.1">
    <property type="nucleotide sequence ID" value="NZ_BONY01000032.1"/>
</dbReference>
<dbReference type="GO" id="GO:0009082">
    <property type="term" value="P:branched-chain amino acid biosynthetic process"/>
    <property type="evidence" value="ECO:0007669"/>
    <property type="project" value="UniProtKB-KW"/>
</dbReference>
<dbReference type="GO" id="GO:0051537">
    <property type="term" value="F:2 iron, 2 sulfur cluster binding"/>
    <property type="evidence" value="ECO:0007669"/>
    <property type="project" value="UniProtKB-KW"/>
</dbReference>
<accession>A0A8J3QCC3</accession>
<evidence type="ECO:0000256" key="7">
    <source>
        <dbReference type="ARBA" id="ARBA00023304"/>
    </source>
</evidence>
<evidence type="ECO:0000256" key="1">
    <source>
        <dbReference type="ARBA" id="ARBA00006486"/>
    </source>
</evidence>
<dbReference type="PANTHER" id="PTHR43183">
    <property type="entry name" value="HYPOTHETICAL DIHYDROXYACID DEHYDRATASE (EUROFUNG)-RELATED"/>
    <property type="match status" value="1"/>
</dbReference>
<dbReference type="FunFam" id="3.50.30.80:FF:000001">
    <property type="entry name" value="Dihydroxy-acid dehydratase"/>
    <property type="match status" value="1"/>
</dbReference>
<evidence type="ECO:0000256" key="2">
    <source>
        <dbReference type="ARBA" id="ARBA00022714"/>
    </source>
</evidence>
<evidence type="ECO:0000256" key="6">
    <source>
        <dbReference type="ARBA" id="ARBA00023239"/>
    </source>
</evidence>
<dbReference type="Gene3D" id="3.50.30.80">
    <property type="entry name" value="IlvD/EDD C-terminal domain-like"/>
    <property type="match status" value="1"/>
</dbReference>
<feature type="domain" description="Dihydroxy-acid/6-phosphogluconate dehydratase C-terminal" evidence="9">
    <location>
        <begin position="357"/>
        <end position="553"/>
    </location>
</feature>
<dbReference type="Pfam" id="PF00920">
    <property type="entry name" value="ILVD_EDD_N"/>
    <property type="match status" value="1"/>
</dbReference>
<dbReference type="Pfam" id="PF24877">
    <property type="entry name" value="ILV_EDD_C"/>
    <property type="match status" value="1"/>
</dbReference>
<evidence type="ECO:0000256" key="3">
    <source>
        <dbReference type="ARBA" id="ARBA00022723"/>
    </source>
</evidence>
<dbReference type="InterPro" id="IPR037237">
    <property type="entry name" value="IlvD/EDD_N"/>
</dbReference>
<evidence type="ECO:0000259" key="9">
    <source>
        <dbReference type="Pfam" id="PF24877"/>
    </source>
</evidence>
<dbReference type="InterPro" id="IPR056740">
    <property type="entry name" value="ILV_EDD_C"/>
</dbReference>
<dbReference type="NCBIfam" id="NF009560">
    <property type="entry name" value="PRK13017.1"/>
    <property type="match status" value="1"/>
</dbReference>
<comment type="caution">
    <text evidence="10">The sequence shown here is derived from an EMBL/GenBank/DDBJ whole genome shotgun (WGS) entry which is preliminary data.</text>
</comment>
<evidence type="ECO:0000313" key="11">
    <source>
        <dbReference type="Proteomes" id="UP000612899"/>
    </source>
</evidence>
<name>A0A8J3QCC3_9ACTN</name>
<sequence>MTELRSDAWYATGGRNAYIHRAWMRRGLPDSAFQGRPQIAIANTASDLAPCNSHLNEVAEHVKRGVWEAGGVPHNLPVVSIGETQVRPTAMLWRNMAAMAIEEMLRANPIDAVVLLGGCDKTIPSLLMAAASVDLPALVVPGGPMLTGTFRGAPLGCGTDVWRLSEEVRAGSLPEQAFLQSDSSMIRSRGHCNTMGTASTMGLLAESLGMTLPGSSGIPAADSRLLTRAHEAGRVIVDMVARDLRPSQVITTGSFHNAIVALAAIGGSTNAVVHLLALAGRLNVPLTLDDFDRVGADVPLLVDLQPAGRFLMEDLYRAGGLAAVLRQVVDLLDHDAVTVLGAPLVDSLADAEIWDREVIRLRDEPLQPKAGIAVLRGNLAPNGAIIKPAAASAHLLRHRGRAVVFDSIEDFHARIDDPDLEVDADSVLVLRGCGPKGYPGMPEVSNMPLPTKLLKQGVRDVVRVCDGRMSGTAYGTVVLHVAPEAAAGGPLDKVQTGDWIILDVGARRLDIDLPQQDLDAREPSQAMRDRLATPRRGWEWLYVNTVMGADTGADCDFLIGSSGNRVSRESH</sequence>
<dbReference type="GO" id="GO:0016836">
    <property type="term" value="F:hydro-lyase activity"/>
    <property type="evidence" value="ECO:0007669"/>
    <property type="project" value="UniProtKB-ARBA"/>
</dbReference>
<dbReference type="Proteomes" id="UP000612899">
    <property type="component" value="Unassembled WGS sequence"/>
</dbReference>
<dbReference type="SUPFAM" id="SSF52016">
    <property type="entry name" value="LeuD/IlvD-like"/>
    <property type="match status" value="1"/>
</dbReference>
<keyword evidence="2" id="KW-0001">2Fe-2S</keyword>
<dbReference type="InterPro" id="IPR052352">
    <property type="entry name" value="Sugar_Degrad_Dehydratases"/>
</dbReference>
<keyword evidence="4" id="KW-0408">Iron</keyword>
<dbReference type="SUPFAM" id="SSF143975">
    <property type="entry name" value="IlvD/EDD N-terminal domain-like"/>
    <property type="match status" value="1"/>
</dbReference>
<keyword evidence="11" id="KW-1185">Reference proteome</keyword>
<dbReference type="AlphaFoldDB" id="A0A8J3QCC3"/>
<dbReference type="GO" id="GO:0046872">
    <property type="term" value="F:metal ion binding"/>
    <property type="evidence" value="ECO:0007669"/>
    <property type="project" value="UniProtKB-KW"/>
</dbReference>
<dbReference type="NCBIfam" id="NF004784">
    <property type="entry name" value="PRK06131.1"/>
    <property type="match status" value="1"/>
</dbReference>
<gene>
    <name evidence="10" type="ORF">Rhe02_50620</name>
</gene>
<keyword evidence="3" id="KW-0479">Metal-binding</keyword>
<dbReference type="InterPro" id="IPR000581">
    <property type="entry name" value="ILV_EDD_N"/>
</dbReference>
<dbReference type="InterPro" id="IPR042096">
    <property type="entry name" value="Dihydro-acid_dehy_C"/>
</dbReference>
<evidence type="ECO:0000256" key="4">
    <source>
        <dbReference type="ARBA" id="ARBA00023004"/>
    </source>
</evidence>
<comment type="similarity">
    <text evidence="1">Belongs to the IlvD/Edd family.</text>
</comment>
<dbReference type="EMBL" id="BONY01000032">
    <property type="protein sequence ID" value="GIH06995.1"/>
    <property type="molecule type" value="Genomic_DNA"/>
</dbReference>
<keyword evidence="7" id="KW-0028">Amino-acid biosynthesis</keyword>
<protein>
    <submittedName>
        <fullName evidence="10">Dihydroxy-acid dehydratase</fullName>
    </submittedName>
</protein>
<keyword evidence="5" id="KW-0411">Iron-sulfur</keyword>
<evidence type="ECO:0000259" key="8">
    <source>
        <dbReference type="Pfam" id="PF00920"/>
    </source>
</evidence>
<proteinExistence type="inferred from homology"/>
<keyword evidence="6" id="KW-0456">Lyase</keyword>
<organism evidence="10 11">
    <name type="scientific">Rhizocola hellebori</name>
    <dbReference type="NCBI Taxonomy" id="1392758"/>
    <lineage>
        <taxon>Bacteria</taxon>
        <taxon>Bacillati</taxon>
        <taxon>Actinomycetota</taxon>
        <taxon>Actinomycetes</taxon>
        <taxon>Micromonosporales</taxon>
        <taxon>Micromonosporaceae</taxon>
        <taxon>Rhizocola</taxon>
    </lineage>
</organism>
<evidence type="ECO:0000256" key="5">
    <source>
        <dbReference type="ARBA" id="ARBA00023014"/>
    </source>
</evidence>
<evidence type="ECO:0000313" key="10">
    <source>
        <dbReference type="EMBL" id="GIH06995.1"/>
    </source>
</evidence>